<dbReference type="InterPro" id="IPR051082">
    <property type="entry name" value="Pentapeptide-BTB/POZ_domain"/>
</dbReference>
<comment type="caution">
    <text evidence="1">The sequence shown here is derived from an EMBL/GenBank/DDBJ whole genome shotgun (WGS) entry which is preliminary data.</text>
</comment>
<dbReference type="PANTHER" id="PTHR14136:SF17">
    <property type="entry name" value="BTB_POZ DOMAIN-CONTAINING PROTEIN KCTD9"/>
    <property type="match status" value="1"/>
</dbReference>
<evidence type="ECO:0000313" key="2">
    <source>
        <dbReference type="Proteomes" id="UP000830835"/>
    </source>
</evidence>
<organism evidence="1 2">
    <name type="scientific">Thermostichus vulcanus str. 'Rupite'</name>
    <dbReference type="NCBI Taxonomy" id="2813851"/>
    <lineage>
        <taxon>Bacteria</taxon>
        <taxon>Bacillati</taxon>
        <taxon>Cyanobacteriota</taxon>
        <taxon>Cyanophyceae</taxon>
        <taxon>Thermostichales</taxon>
        <taxon>Thermostichaceae</taxon>
        <taxon>Thermostichus</taxon>
    </lineage>
</organism>
<proteinExistence type="predicted"/>
<accession>A0ABT0C8Q1</accession>
<dbReference type="InterPro" id="IPR001646">
    <property type="entry name" value="5peptide_repeat"/>
</dbReference>
<dbReference type="SUPFAM" id="SSF141571">
    <property type="entry name" value="Pentapeptide repeat-like"/>
    <property type="match status" value="3"/>
</dbReference>
<keyword evidence="2" id="KW-1185">Reference proteome</keyword>
<gene>
    <name evidence="1" type="ORF">JX360_02175</name>
</gene>
<dbReference type="Pfam" id="PF00805">
    <property type="entry name" value="Pentapeptide"/>
    <property type="match status" value="5"/>
</dbReference>
<reference evidence="1" key="1">
    <citation type="submission" date="2021-02" db="EMBL/GenBank/DDBJ databases">
        <title>The CRISPR/cas machinery reduction and long-range gene transfer in the hot spring cyanobacterium Synechococcus.</title>
        <authorList>
            <person name="Dvorak P."/>
            <person name="Jahodarova E."/>
            <person name="Hasler P."/>
            <person name="Poulickova A."/>
        </authorList>
    </citation>
    <scope>NUCLEOTIDE SEQUENCE</scope>
    <source>
        <strain evidence="1">Rupite</strain>
    </source>
</reference>
<evidence type="ECO:0000313" key="1">
    <source>
        <dbReference type="EMBL" id="MCJ2541720.1"/>
    </source>
</evidence>
<name>A0ABT0C8Q1_THEVL</name>
<dbReference type="RefSeq" id="WP_244348848.1">
    <property type="nucleotide sequence ID" value="NZ_JAFIRA010000003.1"/>
</dbReference>
<dbReference type="PANTHER" id="PTHR14136">
    <property type="entry name" value="BTB_POZ DOMAIN-CONTAINING PROTEIN KCTD9"/>
    <property type="match status" value="1"/>
</dbReference>
<dbReference type="Proteomes" id="UP000830835">
    <property type="component" value="Unassembled WGS sequence"/>
</dbReference>
<dbReference type="EMBL" id="JAFIRA010000003">
    <property type="protein sequence ID" value="MCJ2541720.1"/>
    <property type="molecule type" value="Genomic_DNA"/>
</dbReference>
<dbReference type="Gene3D" id="2.160.20.80">
    <property type="entry name" value="E3 ubiquitin-protein ligase SopA"/>
    <property type="match status" value="3"/>
</dbReference>
<sequence length="418" mass="45677">MLPEPNSVDPAALGDAYHPQELERKLRALESIPSFGEKGIKLLLRIVKTDPDWKVRARAYELLMAQGDPRVHLVPKPLRDLGDIENLIRLYSSGERDFRFADLSGMDLSKVCLEEANLSYACLKNTHLKADLLKRANLFGADLSRAKLTANSIYYINLRKVIISDSTQLGDAYTLLWQVFNTDVTGRDLTAIQVNEGFDLSGLNLSETNLRQRRLDGVNLAGTNLRNANLSETWLRKANLKDCILSGANLKRANLEFANLAGTDLTGAILWHANLKFAHISSTTKLDPKWKLVWELVNFGEMGRDLTGKDLSGANLKSAQLKSAVLRNANLRGALLSGADLTGADLRENNLRGADLSHAHLVGADLEGSVLRGANLHGARFDGANLKNADLSLEAYPGLSLKGATLPDGSTYSGNKPS</sequence>
<protein>
    <submittedName>
        <fullName evidence="1">Pentapeptide repeat-containing protein</fullName>
    </submittedName>
</protein>